<organism evidence="1 2">
    <name type="scientific">Vararia minispora EC-137</name>
    <dbReference type="NCBI Taxonomy" id="1314806"/>
    <lineage>
        <taxon>Eukaryota</taxon>
        <taxon>Fungi</taxon>
        <taxon>Dikarya</taxon>
        <taxon>Basidiomycota</taxon>
        <taxon>Agaricomycotina</taxon>
        <taxon>Agaricomycetes</taxon>
        <taxon>Russulales</taxon>
        <taxon>Lachnocladiaceae</taxon>
        <taxon>Vararia</taxon>
    </lineage>
</organism>
<evidence type="ECO:0000313" key="1">
    <source>
        <dbReference type="EMBL" id="KAI0029498.1"/>
    </source>
</evidence>
<name>A0ACB8QCS1_9AGAM</name>
<reference evidence="1" key="1">
    <citation type="submission" date="2021-02" db="EMBL/GenBank/DDBJ databases">
        <authorList>
            <consortium name="DOE Joint Genome Institute"/>
            <person name="Ahrendt S."/>
            <person name="Looney B.P."/>
            <person name="Miyauchi S."/>
            <person name="Morin E."/>
            <person name="Drula E."/>
            <person name="Courty P.E."/>
            <person name="Chicoki N."/>
            <person name="Fauchery L."/>
            <person name="Kohler A."/>
            <person name="Kuo A."/>
            <person name="Labutti K."/>
            <person name="Pangilinan J."/>
            <person name="Lipzen A."/>
            <person name="Riley R."/>
            <person name="Andreopoulos W."/>
            <person name="He G."/>
            <person name="Johnson J."/>
            <person name="Barry K.W."/>
            <person name="Grigoriev I.V."/>
            <person name="Nagy L."/>
            <person name="Hibbett D."/>
            <person name="Henrissat B."/>
            <person name="Matheny P.B."/>
            <person name="Labbe J."/>
            <person name="Martin F."/>
        </authorList>
    </citation>
    <scope>NUCLEOTIDE SEQUENCE</scope>
    <source>
        <strain evidence="1">EC-137</strain>
    </source>
</reference>
<sequence>MGYIPQRALEKLKDYRYKGTDKSLVSNYILNPFWTWFVTLWPTWIAPNAITLSGLAIVCVNFATMLYLDPEYQVLKGGVVIPQWIYLTWGIGLFLYQTFDAIDGKQARRTGMAGPLGEMFDHGCDAINTTLEVILASQALNLGRSWWTVASQIGTLANFYLTTWEEYHTGEWSLYLISYPCSEISGVLYLGHFSGPVEGILMICSIYVISSIFGSSFWDQRILTVSGLENNETITALVPNVGINETFMFFAGWGLAFNILSSYWNVYQSCRAKDTSTLKPLLYLLPFPVSAALQVLWMNNPSLSDSHILKSRVFVPFLCSWGLQFAHQVGRMILAHVTGQPFPWWDSMWLWSIVAAIDANLPYLIGREPLIQSSSRNTEMFIYLALAVSAVTYIRFVTLVINDITNFLGIACLTVRKRDTHGEWQDANPAREKKGR</sequence>
<evidence type="ECO:0000313" key="2">
    <source>
        <dbReference type="Proteomes" id="UP000814128"/>
    </source>
</evidence>
<gene>
    <name evidence="1" type="ORF">K488DRAFT_56228</name>
</gene>
<keyword evidence="2" id="KW-1185">Reference proteome</keyword>
<comment type="caution">
    <text evidence="1">The sequence shown here is derived from an EMBL/GenBank/DDBJ whole genome shotgun (WGS) entry which is preliminary data.</text>
</comment>
<reference evidence="1" key="2">
    <citation type="journal article" date="2022" name="New Phytol.">
        <title>Evolutionary transition to the ectomycorrhizal habit in the genomes of a hyperdiverse lineage of mushroom-forming fungi.</title>
        <authorList>
            <person name="Looney B."/>
            <person name="Miyauchi S."/>
            <person name="Morin E."/>
            <person name="Drula E."/>
            <person name="Courty P.E."/>
            <person name="Kohler A."/>
            <person name="Kuo A."/>
            <person name="LaButti K."/>
            <person name="Pangilinan J."/>
            <person name="Lipzen A."/>
            <person name="Riley R."/>
            <person name="Andreopoulos W."/>
            <person name="He G."/>
            <person name="Johnson J."/>
            <person name="Nolan M."/>
            <person name="Tritt A."/>
            <person name="Barry K.W."/>
            <person name="Grigoriev I.V."/>
            <person name="Nagy L.G."/>
            <person name="Hibbett D."/>
            <person name="Henrissat B."/>
            <person name="Matheny P.B."/>
            <person name="Labbe J."/>
            <person name="Martin F.M."/>
        </authorList>
    </citation>
    <scope>NUCLEOTIDE SEQUENCE</scope>
    <source>
        <strain evidence="1">EC-137</strain>
    </source>
</reference>
<protein>
    <submittedName>
        <fullName evidence="1">Choline ethanolaminephosphotransferase</fullName>
    </submittedName>
</protein>
<proteinExistence type="predicted"/>
<dbReference type="EMBL" id="MU273672">
    <property type="protein sequence ID" value="KAI0029498.1"/>
    <property type="molecule type" value="Genomic_DNA"/>
</dbReference>
<accession>A0ACB8QCS1</accession>
<dbReference type="Proteomes" id="UP000814128">
    <property type="component" value="Unassembled WGS sequence"/>
</dbReference>